<evidence type="ECO:0000313" key="2">
    <source>
        <dbReference type="EMBL" id="KAF6167650.1"/>
    </source>
</evidence>
<reference evidence="2 3" key="1">
    <citation type="journal article" date="2020" name="IScience">
        <title>Genome Sequencing of the Endangered Kingdonia uniflora (Circaeasteraceae, Ranunculales) Reveals Potential Mechanisms of Evolutionary Specialization.</title>
        <authorList>
            <person name="Sun Y."/>
            <person name="Deng T."/>
            <person name="Zhang A."/>
            <person name="Moore M.J."/>
            <person name="Landis J.B."/>
            <person name="Lin N."/>
            <person name="Zhang H."/>
            <person name="Zhang X."/>
            <person name="Huang J."/>
            <person name="Zhang X."/>
            <person name="Sun H."/>
            <person name="Wang H."/>
        </authorList>
    </citation>
    <scope>NUCLEOTIDE SEQUENCE [LARGE SCALE GENOMIC DNA]</scope>
    <source>
        <strain evidence="2">TB1705</strain>
        <tissue evidence="2">Leaf</tissue>
    </source>
</reference>
<evidence type="ECO:0000313" key="3">
    <source>
        <dbReference type="Proteomes" id="UP000541444"/>
    </source>
</evidence>
<feature type="compositionally biased region" description="Polar residues" evidence="1">
    <location>
        <begin position="33"/>
        <end position="45"/>
    </location>
</feature>
<evidence type="ECO:0000256" key="1">
    <source>
        <dbReference type="SAM" id="MobiDB-lite"/>
    </source>
</evidence>
<dbReference type="Proteomes" id="UP000541444">
    <property type="component" value="Unassembled WGS sequence"/>
</dbReference>
<proteinExistence type="predicted"/>
<dbReference type="EMBL" id="JACGCM010000723">
    <property type="protein sequence ID" value="KAF6167650.1"/>
    <property type="molecule type" value="Genomic_DNA"/>
</dbReference>
<dbReference type="PANTHER" id="PTHR46245:SF10">
    <property type="entry name" value="B3 DOMAIN-CONTAINING TRANSCRIPTION FACTOR VAL3"/>
    <property type="match status" value="1"/>
</dbReference>
<feature type="region of interest" description="Disordered" evidence="1">
    <location>
        <begin position="1"/>
        <end position="74"/>
    </location>
</feature>
<feature type="compositionally biased region" description="Basic and acidic residues" evidence="1">
    <location>
        <begin position="161"/>
        <end position="173"/>
    </location>
</feature>
<feature type="compositionally biased region" description="Acidic residues" evidence="1">
    <location>
        <begin position="174"/>
        <end position="183"/>
    </location>
</feature>
<dbReference type="AlphaFoldDB" id="A0A7J7NKW0"/>
<keyword evidence="3" id="KW-1185">Reference proteome</keyword>
<comment type="caution">
    <text evidence="2">The sequence shown here is derived from an EMBL/GenBank/DDBJ whole genome shotgun (WGS) entry which is preliminary data.</text>
</comment>
<accession>A0A7J7NKW0</accession>
<organism evidence="2 3">
    <name type="scientific">Kingdonia uniflora</name>
    <dbReference type="NCBI Taxonomy" id="39325"/>
    <lineage>
        <taxon>Eukaryota</taxon>
        <taxon>Viridiplantae</taxon>
        <taxon>Streptophyta</taxon>
        <taxon>Embryophyta</taxon>
        <taxon>Tracheophyta</taxon>
        <taxon>Spermatophyta</taxon>
        <taxon>Magnoliopsida</taxon>
        <taxon>Ranunculales</taxon>
        <taxon>Circaeasteraceae</taxon>
        <taxon>Kingdonia</taxon>
    </lineage>
</organism>
<feature type="region of interest" description="Disordered" evidence="1">
    <location>
        <begin position="153"/>
        <end position="233"/>
    </location>
</feature>
<protein>
    <submittedName>
        <fullName evidence="2">Uncharacterized protein</fullName>
    </submittedName>
</protein>
<name>A0A7J7NKW0_9MAGN</name>
<sequence length="233" mass="26096">MALGQIPEDMTTRSNDTESRSNEIWLWAKIPANKSTRSNDTPTHSNDIDNSSKHTRSSWIRVASKKTKADEKKSGHAVEALEGLDTLANLAILEEGETPSTSCQVTTTRHPRHKPGCTCIVCIQPPSGKGPKHSDSCMCNICLTVRRRLSTQMERRVKRKLEKEAEKIRKEQEQEPETPEQEENNPSYITGPNPVPDDDDCNRKNTSSPPKGCIDLNIQPDREEERSPVLPTS</sequence>
<dbReference type="OrthoDB" id="1712533at2759"/>
<dbReference type="PANTHER" id="PTHR46245">
    <property type="entry name" value="B3 DOMAIN-CONTAINING PROTEIN OS07G0563300"/>
    <property type="match status" value="1"/>
</dbReference>
<gene>
    <name evidence="2" type="ORF">GIB67_031233</name>
</gene>